<dbReference type="InterPro" id="IPR011042">
    <property type="entry name" value="6-blade_b-propeller_TolB-like"/>
</dbReference>
<gene>
    <name evidence="4" type="ORF">IZO911_LOCUS32153</name>
    <name evidence="7" type="ORF">KXQ929_LOCUS32281</name>
    <name evidence="6" type="ORF">OKA104_LOCUS27527</name>
    <name evidence="5" type="ORF">VCS650_LOCUS39630</name>
</gene>
<proteinExistence type="predicted"/>
<evidence type="ECO:0000313" key="6">
    <source>
        <dbReference type="EMBL" id="CAF3960914.1"/>
    </source>
</evidence>
<dbReference type="InterPro" id="IPR001258">
    <property type="entry name" value="NHL_repeat"/>
</dbReference>
<organism evidence="7 8">
    <name type="scientific">Adineta steineri</name>
    <dbReference type="NCBI Taxonomy" id="433720"/>
    <lineage>
        <taxon>Eukaryota</taxon>
        <taxon>Metazoa</taxon>
        <taxon>Spiralia</taxon>
        <taxon>Gnathifera</taxon>
        <taxon>Rotifera</taxon>
        <taxon>Eurotatoria</taxon>
        <taxon>Bdelloidea</taxon>
        <taxon>Adinetida</taxon>
        <taxon>Adinetidae</taxon>
        <taxon>Adineta</taxon>
    </lineage>
</organism>
<dbReference type="EMBL" id="CAJOAY010002545">
    <property type="protein sequence ID" value="CAF3960914.1"/>
    <property type="molecule type" value="Genomic_DNA"/>
</dbReference>
<dbReference type="GO" id="GO:0008270">
    <property type="term" value="F:zinc ion binding"/>
    <property type="evidence" value="ECO:0007669"/>
    <property type="project" value="UniProtKB-KW"/>
</dbReference>
<dbReference type="Gene3D" id="2.120.10.30">
    <property type="entry name" value="TolB, C-terminal domain"/>
    <property type="match status" value="2"/>
</dbReference>
<evidence type="ECO:0000313" key="7">
    <source>
        <dbReference type="EMBL" id="CAF4063318.1"/>
    </source>
</evidence>
<dbReference type="PANTHER" id="PTHR24104">
    <property type="entry name" value="E3 UBIQUITIN-PROTEIN LIGASE NHLRC1-RELATED"/>
    <property type="match status" value="1"/>
</dbReference>
<dbReference type="AlphaFoldDB" id="A0A819SHX8"/>
<comment type="caution">
    <text evidence="7">The sequence shown here is derived from an EMBL/GenBank/DDBJ whole genome shotgun (WGS) entry which is preliminary data.</text>
</comment>
<evidence type="ECO:0000256" key="3">
    <source>
        <dbReference type="SAM" id="SignalP"/>
    </source>
</evidence>
<dbReference type="EMBL" id="CAJOBB010003876">
    <property type="protein sequence ID" value="CAF4063318.1"/>
    <property type="molecule type" value="Genomic_DNA"/>
</dbReference>
<keyword evidence="3" id="KW-0732">Signal</keyword>
<dbReference type="Proteomes" id="UP000663881">
    <property type="component" value="Unassembled WGS sequence"/>
</dbReference>
<dbReference type="Proteomes" id="UP000663868">
    <property type="component" value="Unassembled WGS sequence"/>
</dbReference>
<dbReference type="Gene3D" id="2.40.10.500">
    <property type="match status" value="1"/>
</dbReference>
<keyword evidence="1" id="KW-0677">Repeat</keyword>
<dbReference type="PROSITE" id="PS51125">
    <property type="entry name" value="NHL"/>
    <property type="match status" value="1"/>
</dbReference>
<feature type="repeat" description="NHL" evidence="2">
    <location>
        <begin position="340"/>
        <end position="376"/>
    </location>
</feature>
<dbReference type="Pfam" id="PF01436">
    <property type="entry name" value="NHL"/>
    <property type="match status" value="1"/>
</dbReference>
<protein>
    <submittedName>
        <fullName evidence="7">Uncharacterized protein</fullName>
    </submittedName>
</protein>
<dbReference type="EMBL" id="CAJNON010001339">
    <property type="protein sequence ID" value="CAF1453724.1"/>
    <property type="molecule type" value="Genomic_DNA"/>
</dbReference>
<dbReference type="Proteomes" id="UP000663891">
    <property type="component" value="Unassembled WGS sequence"/>
</dbReference>
<dbReference type="Proteomes" id="UP000663860">
    <property type="component" value="Unassembled WGS sequence"/>
</dbReference>
<name>A0A819SHX8_9BILA</name>
<evidence type="ECO:0000313" key="4">
    <source>
        <dbReference type="EMBL" id="CAF1265975.1"/>
    </source>
</evidence>
<evidence type="ECO:0000313" key="8">
    <source>
        <dbReference type="Proteomes" id="UP000663868"/>
    </source>
</evidence>
<reference evidence="7" key="1">
    <citation type="submission" date="2021-02" db="EMBL/GenBank/DDBJ databases">
        <authorList>
            <person name="Nowell W R."/>
        </authorList>
    </citation>
    <scope>NUCLEOTIDE SEQUENCE</scope>
</reference>
<dbReference type="PANTHER" id="PTHR24104:SF25">
    <property type="entry name" value="PROTEIN LIN-41"/>
    <property type="match status" value="1"/>
</dbReference>
<evidence type="ECO:0000313" key="5">
    <source>
        <dbReference type="EMBL" id="CAF1453724.1"/>
    </source>
</evidence>
<sequence>MTTINIYCYVVFIILSIIVQIKSQICEKTPQYGECSTNSACGCFHILGANNDTGICGFRWLACSHLVLCNSSDYSCSQPNTTCVQHPQCNNLPVCYPVTMTDQSICPPMKNKINRKWKQNAITVAGVNGYGHELNQLSGPGGIFIDEKKNVFIADFGNHRIIEWKFNAKKGHIIAGGNGQGDRMDQLNEPTDVIVDQQDHSIIIADWGNRRVIQWVNQQQQILINNIHCHGLAVDKIGFLYVSDREKNEVRRWKMGEYNNEGIVVAGGNGNGSQLNQLSRPDFIFVDEDESVYISEYYNHRVIVDDLGQIYVVDFGSHRVMRWCKEKKEGEIVVGKNRQGNQPNQLYFPRGLSFDDEENLYILDANNYRIQKFEVVL</sequence>
<dbReference type="SUPFAM" id="SSF63829">
    <property type="entry name" value="Calcium-dependent phosphotriesterase"/>
    <property type="match status" value="2"/>
</dbReference>
<evidence type="ECO:0000256" key="2">
    <source>
        <dbReference type="PROSITE-ProRule" id="PRU00504"/>
    </source>
</evidence>
<feature type="signal peptide" evidence="3">
    <location>
        <begin position="1"/>
        <end position="23"/>
    </location>
</feature>
<dbReference type="EMBL" id="CAJNOE010000548">
    <property type="protein sequence ID" value="CAF1265975.1"/>
    <property type="molecule type" value="Genomic_DNA"/>
</dbReference>
<feature type="chain" id="PRO_5036235991" evidence="3">
    <location>
        <begin position="24"/>
        <end position="377"/>
    </location>
</feature>
<dbReference type="InterPro" id="IPR050952">
    <property type="entry name" value="TRIM-NHL_E3_ligases"/>
</dbReference>
<evidence type="ECO:0000256" key="1">
    <source>
        <dbReference type="ARBA" id="ARBA00022737"/>
    </source>
</evidence>
<dbReference type="CDD" id="cd05819">
    <property type="entry name" value="NHL"/>
    <property type="match status" value="1"/>
</dbReference>
<accession>A0A819SHX8</accession>